<evidence type="ECO:0000313" key="8">
    <source>
        <dbReference type="Ensembl" id="ENSTGUP00000035654.1"/>
    </source>
</evidence>
<evidence type="ECO:0000256" key="4">
    <source>
        <dbReference type="ARBA" id="ARBA00022787"/>
    </source>
</evidence>
<dbReference type="Ensembl" id="ENSTGUT00000029469.1">
    <property type="protein sequence ID" value="ENSTGUP00000035654.1"/>
    <property type="gene ID" value="ENSTGUG00000025645.1"/>
</dbReference>
<evidence type="ECO:0000256" key="3">
    <source>
        <dbReference type="ARBA" id="ARBA00022703"/>
    </source>
</evidence>
<dbReference type="GO" id="GO:0035556">
    <property type="term" value="P:intracellular signal transduction"/>
    <property type="evidence" value="ECO:0007669"/>
    <property type="project" value="UniProtKB-ARBA"/>
</dbReference>
<dbReference type="GO" id="GO:0033554">
    <property type="term" value="P:cellular response to stress"/>
    <property type="evidence" value="ECO:0007669"/>
    <property type="project" value="UniProtKB-ARBA"/>
</dbReference>
<protein>
    <recommendedName>
        <fullName evidence="1 7">BH3-interacting domain death agonist</fullName>
    </recommendedName>
</protein>
<dbReference type="FunFam" id="1.10.437.10:FF:000010">
    <property type="entry name" value="BH3-interacting domain death agonist"/>
    <property type="match status" value="1"/>
</dbReference>
<dbReference type="Proteomes" id="UP000007754">
    <property type="component" value="Chromosome 1A"/>
</dbReference>
<keyword evidence="3 7" id="KW-0053">Apoptosis</keyword>
<proteinExistence type="predicted"/>
<evidence type="ECO:0000256" key="5">
    <source>
        <dbReference type="ARBA" id="ARBA00023128"/>
    </source>
</evidence>
<dbReference type="GO" id="GO:0005741">
    <property type="term" value="C:mitochondrial outer membrane"/>
    <property type="evidence" value="ECO:0007669"/>
    <property type="project" value="UniProtKB-SubCell"/>
</dbReference>
<dbReference type="PANTHER" id="PTHR35447:SF1">
    <property type="entry name" value="BH3-INTERACTING DOMAIN DEATH AGONIST"/>
    <property type="match status" value="1"/>
</dbReference>
<organism evidence="8 9">
    <name type="scientific">Taeniopygia guttata</name>
    <name type="common">Zebra finch</name>
    <name type="synonym">Poephila guttata</name>
    <dbReference type="NCBI Taxonomy" id="59729"/>
    <lineage>
        <taxon>Eukaryota</taxon>
        <taxon>Metazoa</taxon>
        <taxon>Chordata</taxon>
        <taxon>Craniata</taxon>
        <taxon>Vertebrata</taxon>
        <taxon>Euteleostomi</taxon>
        <taxon>Archelosauria</taxon>
        <taxon>Archosauria</taxon>
        <taxon>Dinosauria</taxon>
        <taxon>Saurischia</taxon>
        <taxon>Theropoda</taxon>
        <taxon>Coelurosauria</taxon>
        <taxon>Aves</taxon>
        <taxon>Neognathae</taxon>
        <taxon>Neoaves</taxon>
        <taxon>Telluraves</taxon>
        <taxon>Australaves</taxon>
        <taxon>Passeriformes</taxon>
        <taxon>Passeroidea</taxon>
        <taxon>Estrildidae</taxon>
        <taxon>Estrildinae</taxon>
        <taxon>Taeniopygia</taxon>
    </lineage>
</organism>
<comment type="subcellular location">
    <subcellularLocation>
        <location evidence="7">Cytoplasm</location>
    </subcellularLocation>
    <subcellularLocation>
        <location evidence="7">Mitochondrion outer membrane</location>
    </subcellularLocation>
</comment>
<evidence type="ECO:0000313" key="9">
    <source>
        <dbReference type="Proteomes" id="UP000007754"/>
    </source>
</evidence>
<keyword evidence="2 7" id="KW-0963">Cytoplasm</keyword>
<dbReference type="Gene3D" id="1.10.437.10">
    <property type="entry name" value="Blc2-like"/>
    <property type="match status" value="1"/>
</dbReference>
<dbReference type="PIRSF" id="PIRSF038018">
    <property type="entry name" value="BID"/>
    <property type="match status" value="1"/>
</dbReference>
<accession>A0A674HIP1</accession>
<evidence type="ECO:0000256" key="2">
    <source>
        <dbReference type="ARBA" id="ARBA00022490"/>
    </source>
</evidence>
<dbReference type="GO" id="GO:0001836">
    <property type="term" value="P:release of cytochrome c from mitochondria"/>
    <property type="evidence" value="ECO:0007669"/>
    <property type="project" value="UniProtKB-ARBA"/>
</dbReference>
<dbReference type="GO" id="GO:0005829">
    <property type="term" value="C:cytosol"/>
    <property type="evidence" value="ECO:0007669"/>
    <property type="project" value="UniProtKB-UniRule"/>
</dbReference>
<reference evidence="8 9" key="1">
    <citation type="journal article" date="2010" name="Nature">
        <title>The genome of a songbird.</title>
        <authorList>
            <person name="Warren W.C."/>
            <person name="Clayton D.F."/>
            <person name="Ellegren H."/>
            <person name="Arnold A.P."/>
            <person name="Hillier L.W."/>
            <person name="Kunstner A."/>
            <person name="Searle S."/>
            <person name="White S."/>
            <person name="Vilella A.J."/>
            <person name="Fairley S."/>
            <person name="Heger A."/>
            <person name="Kong L."/>
            <person name="Ponting C.P."/>
            <person name="Jarvis E.D."/>
            <person name="Mello C.V."/>
            <person name="Minx P."/>
            <person name="Lovell P."/>
            <person name="Velho T.A."/>
            <person name="Ferris M."/>
            <person name="Balakrishnan C.N."/>
            <person name="Sinha S."/>
            <person name="Blatti C."/>
            <person name="London S.E."/>
            <person name="Li Y."/>
            <person name="Lin Y.C."/>
            <person name="George J."/>
            <person name="Sweedler J."/>
            <person name="Southey B."/>
            <person name="Gunaratne P."/>
            <person name="Watson M."/>
            <person name="Nam K."/>
            <person name="Backstrom N."/>
            <person name="Smeds L."/>
            <person name="Nabholz B."/>
            <person name="Itoh Y."/>
            <person name="Whitney O."/>
            <person name="Pfenning A.R."/>
            <person name="Howard J."/>
            <person name="Volker M."/>
            <person name="Skinner B.M."/>
            <person name="Griffin D.K."/>
            <person name="Ye L."/>
            <person name="McLaren W.M."/>
            <person name="Flicek P."/>
            <person name="Quesada V."/>
            <person name="Velasco G."/>
            <person name="Lopez-Otin C."/>
            <person name="Puente X.S."/>
            <person name="Olender T."/>
            <person name="Lancet D."/>
            <person name="Smit A.F."/>
            <person name="Hubley R."/>
            <person name="Konkel M.K."/>
            <person name="Walker J.A."/>
            <person name="Batzer M.A."/>
            <person name="Gu W."/>
            <person name="Pollock D.D."/>
            <person name="Chen L."/>
            <person name="Cheng Z."/>
            <person name="Eichler E.E."/>
            <person name="Stapley J."/>
            <person name="Slate J."/>
            <person name="Ekblom R."/>
            <person name="Birkhead T."/>
            <person name="Burke T."/>
            <person name="Burt D."/>
            <person name="Scharff C."/>
            <person name="Adam I."/>
            <person name="Richard H."/>
            <person name="Sultan M."/>
            <person name="Soldatov A."/>
            <person name="Lehrach H."/>
            <person name="Edwards S.V."/>
            <person name="Yang S.P."/>
            <person name="Li X."/>
            <person name="Graves T."/>
            <person name="Fulton L."/>
            <person name="Nelson J."/>
            <person name="Chinwalla A."/>
            <person name="Hou S."/>
            <person name="Mardis E.R."/>
            <person name="Wilson R.K."/>
        </authorList>
    </citation>
    <scope>NUCLEOTIDE SEQUENCE [LARGE SCALE GENOMIC DNA]</scope>
</reference>
<dbReference type="GeneTree" id="ENSGT00940000166408"/>
<keyword evidence="4 7" id="KW-1000">Mitochondrion outer membrane</keyword>
<name>A0A674HIP1_TAEGU</name>
<evidence type="ECO:0000256" key="1">
    <source>
        <dbReference type="ARBA" id="ARBA00015802"/>
    </source>
</evidence>
<dbReference type="InterPro" id="IPR036834">
    <property type="entry name" value="Bcl-2-like_sf"/>
</dbReference>
<evidence type="ECO:0000256" key="6">
    <source>
        <dbReference type="ARBA" id="ARBA00023136"/>
    </source>
</evidence>
<reference evidence="8" key="2">
    <citation type="submission" date="2025-08" db="UniProtKB">
        <authorList>
            <consortium name="Ensembl"/>
        </authorList>
    </citation>
    <scope>IDENTIFICATION</scope>
</reference>
<keyword evidence="5" id="KW-0496">Mitochondrion</keyword>
<comment type="function">
    <text evidence="7">Induces caspases and apoptosis. Counters the protective effect of BCL2.</text>
</comment>
<dbReference type="AlphaFoldDB" id="A0A674HIP1"/>
<dbReference type="PANTHER" id="PTHR35447">
    <property type="entry name" value="BH3-INTERACTING DOMAIN DEATH AGONIST"/>
    <property type="match status" value="1"/>
</dbReference>
<dbReference type="InParanoid" id="A0A674HIP1"/>
<dbReference type="GO" id="GO:0090200">
    <property type="term" value="P:positive regulation of release of cytochrome c from mitochondria"/>
    <property type="evidence" value="ECO:0007669"/>
    <property type="project" value="UniProtKB-ARBA"/>
</dbReference>
<gene>
    <name evidence="8" type="primary">BID</name>
</gene>
<dbReference type="SUPFAM" id="SSF56854">
    <property type="entry name" value="Bcl-2 inhibitors of programmed cell death"/>
    <property type="match status" value="1"/>
</dbReference>
<dbReference type="GO" id="GO:2001238">
    <property type="term" value="P:positive regulation of extrinsic apoptotic signaling pathway"/>
    <property type="evidence" value="ECO:0007669"/>
    <property type="project" value="UniProtKB-UniRule"/>
</dbReference>
<dbReference type="FunCoup" id="A0A674HIP1">
    <property type="interactions" value="50"/>
</dbReference>
<evidence type="ECO:0000256" key="7">
    <source>
        <dbReference type="PIRNR" id="PIRNR038018"/>
    </source>
</evidence>
<comment type="subunit">
    <text evidence="7">Forms heterodimers either with the pro-apoptotic protein BAX or the anti-apoptotic protein BCL2.</text>
</comment>
<dbReference type="InterPro" id="IPR010479">
    <property type="entry name" value="BID"/>
</dbReference>
<comment type="domain">
    <text evidence="7">Intact BH3 motif is required by BIK, BID, BAK, BAD and BAX for their pro-apoptotic activity and for their interaction with anti-apoptotic members of the Bcl-2 family.</text>
</comment>
<dbReference type="Pfam" id="PF06393">
    <property type="entry name" value="BID"/>
    <property type="match status" value="1"/>
</dbReference>
<reference evidence="8" key="3">
    <citation type="submission" date="2025-09" db="UniProtKB">
        <authorList>
            <consortium name="Ensembl"/>
        </authorList>
    </citation>
    <scope>IDENTIFICATION</scope>
</reference>
<dbReference type="GO" id="GO:2001244">
    <property type="term" value="P:positive regulation of intrinsic apoptotic signaling pathway"/>
    <property type="evidence" value="ECO:0007669"/>
    <property type="project" value="UniProtKB-UniRule"/>
</dbReference>
<keyword evidence="9" id="KW-1185">Reference proteome</keyword>
<keyword evidence="6 7" id="KW-0472">Membrane</keyword>
<dbReference type="OMA" id="DMDHSIH"/>
<sequence>MEQINGPLQMEHALLFTFLEVSSDCNFKDQLRSLQSQQIMLCQGNDDDELQTDGNRSGHFQNGLAQTNEEVIRIIAAQLAEIGDQFDREIQERVVNGLAQHFLNENLSYEEIIQHMNRAVRELTRAIPADMEQEKAMLVLAMVLTRRIVNSVPSLLRRVITTTLNYMNQQFHNYILEMVSAQTALSQPAS</sequence>